<feature type="domain" description="HTH lysR-type" evidence="5">
    <location>
        <begin position="1"/>
        <end position="58"/>
    </location>
</feature>
<organism evidence="6 7">
    <name type="scientific">Herbinix hemicellulosilytica</name>
    <dbReference type="NCBI Taxonomy" id="1564487"/>
    <lineage>
        <taxon>Bacteria</taxon>
        <taxon>Bacillati</taxon>
        <taxon>Bacillota</taxon>
        <taxon>Clostridia</taxon>
        <taxon>Lachnospirales</taxon>
        <taxon>Lachnospiraceae</taxon>
        <taxon>Herbinix</taxon>
    </lineage>
</organism>
<dbReference type="PROSITE" id="PS50931">
    <property type="entry name" value="HTH_LYSR"/>
    <property type="match status" value="1"/>
</dbReference>
<dbReference type="RefSeq" id="WP_103203079.1">
    <property type="nucleotide sequence ID" value="NZ_CVTD020000017.1"/>
</dbReference>
<evidence type="ECO:0000256" key="1">
    <source>
        <dbReference type="ARBA" id="ARBA00009437"/>
    </source>
</evidence>
<dbReference type="OrthoDB" id="1652954at2"/>
<dbReference type="InterPro" id="IPR036390">
    <property type="entry name" value="WH_DNA-bd_sf"/>
</dbReference>
<sequence>MTTQQIEYVLTLAEEKSFSKAAQKLYVTQPSLSQFIKNLENELRVQLFDRSTNPIRLTPAGEAFVNAARKIKAIEEELHIKLADLTNLKTGELRIGTSPFRASCLLPKSIAKFHELYPGISIHILEEVTVKLEEAAMDGSIDLFLSTGPFDENIFHVEELAVEQLFLAVPPDNPINKGLESYHISNYDIKMASVKYHKTPPVDLSVFRSAPFIFVKQNQKLYDIASEFCLSAGFNPYVILCSERLETAFSWALAGIGCTFVPDFLIRFGNYEKHPIYYKLNHPKATRNICIVYRKNRYLSRVALEYISLLKKLIGYGTWSYPVPLN</sequence>
<keyword evidence="4" id="KW-0804">Transcription</keyword>
<dbReference type="GO" id="GO:0003700">
    <property type="term" value="F:DNA-binding transcription factor activity"/>
    <property type="evidence" value="ECO:0007669"/>
    <property type="project" value="InterPro"/>
</dbReference>
<dbReference type="Gene3D" id="3.40.190.290">
    <property type="match status" value="1"/>
</dbReference>
<dbReference type="GO" id="GO:0005829">
    <property type="term" value="C:cytosol"/>
    <property type="evidence" value="ECO:0007669"/>
    <property type="project" value="TreeGrafter"/>
</dbReference>
<dbReference type="CDD" id="cd05466">
    <property type="entry name" value="PBP2_LTTR_substrate"/>
    <property type="match status" value="1"/>
</dbReference>
<evidence type="ECO:0000259" key="5">
    <source>
        <dbReference type="PROSITE" id="PS50931"/>
    </source>
</evidence>
<keyword evidence="3" id="KW-0238">DNA-binding</keyword>
<proteinExistence type="inferred from homology"/>
<dbReference type="InterPro" id="IPR036388">
    <property type="entry name" value="WH-like_DNA-bd_sf"/>
</dbReference>
<dbReference type="AlphaFoldDB" id="A0A0H5SIR8"/>
<dbReference type="PANTHER" id="PTHR30419:SF8">
    <property type="entry name" value="NITROGEN ASSIMILATION TRANSCRIPTIONAL ACTIVATOR-RELATED"/>
    <property type="match status" value="1"/>
</dbReference>
<keyword evidence="2" id="KW-0805">Transcription regulation</keyword>
<dbReference type="FunFam" id="1.10.10.10:FF:000001">
    <property type="entry name" value="LysR family transcriptional regulator"/>
    <property type="match status" value="1"/>
</dbReference>
<comment type="similarity">
    <text evidence="1">Belongs to the LysR transcriptional regulatory family.</text>
</comment>
<dbReference type="EMBL" id="CVTD020000017">
    <property type="protein sequence ID" value="CRZ34985.1"/>
    <property type="molecule type" value="Genomic_DNA"/>
</dbReference>
<evidence type="ECO:0000313" key="7">
    <source>
        <dbReference type="Proteomes" id="UP000236497"/>
    </source>
</evidence>
<evidence type="ECO:0000256" key="3">
    <source>
        <dbReference type="ARBA" id="ARBA00023125"/>
    </source>
</evidence>
<dbReference type="Pfam" id="PF03466">
    <property type="entry name" value="LysR_substrate"/>
    <property type="match status" value="1"/>
</dbReference>
<dbReference type="Pfam" id="PF00126">
    <property type="entry name" value="HTH_1"/>
    <property type="match status" value="1"/>
</dbReference>
<dbReference type="Gene3D" id="1.10.10.10">
    <property type="entry name" value="Winged helix-like DNA-binding domain superfamily/Winged helix DNA-binding domain"/>
    <property type="match status" value="1"/>
</dbReference>
<evidence type="ECO:0000256" key="2">
    <source>
        <dbReference type="ARBA" id="ARBA00023015"/>
    </source>
</evidence>
<dbReference type="InterPro" id="IPR005119">
    <property type="entry name" value="LysR_subst-bd"/>
</dbReference>
<dbReference type="InterPro" id="IPR050950">
    <property type="entry name" value="HTH-type_LysR_regulators"/>
</dbReference>
<dbReference type="SUPFAM" id="SSF53850">
    <property type="entry name" value="Periplasmic binding protein-like II"/>
    <property type="match status" value="1"/>
</dbReference>
<evidence type="ECO:0000256" key="4">
    <source>
        <dbReference type="ARBA" id="ARBA00023163"/>
    </source>
</evidence>
<dbReference type="GO" id="GO:0003677">
    <property type="term" value="F:DNA binding"/>
    <property type="evidence" value="ECO:0007669"/>
    <property type="project" value="UniProtKB-KW"/>
</dbReference>
<name>A0A0H5SIR8_HERHM</name>
<reference evidence="6 7" key="1">
    <citation type="submission" date="2015-06" db="EMBL/GenBank/DDBJ databases">
        <authorList>
            <person name="Wibberg Daniel"/>
        </authorList>
    </citation>
    <scope>NUCLEOTIDE SEQUENCE [LARGE SCALE GENOMIC DNA]</scope>
    <source>
        <strain evidence="6 7">T3/55T</strain>
    </source>
</reference>
<protein>
    <recommendedName>
        <fullName evidence="5">HTH lysR-type domain-containing protein</fullName>
    </recommendedName>
</protein>
<dbReference type="InterPro" id="IPR000847">
    <property type="entry name" value="LysR_HTH_N"/>
</dbReference>
<accession>A0A0H5SIR8</accession>
<gene>
    <name evidence="6" type="ORF">HHT355_1785</name>
</gene>
<evidence type="ECO:0000313" key="6">
    <source>
        <dbReference type="EMBL" id="CRZ34985.1"/>
    </source>
</evidence>
<keyword evidence="7" id="KW-1185">Reference proteome</keyword>
<dbReference type="SUPFAM" id="SSF46785">
    <property type="entry name" value="Winged helix' DNA-binding domain"/>
    <property type="match status" value="1"/>
</dbReference>
<dbReference type="Proteomes" id="UP000236497">
    <property type="component" value="Unassembled WGS sequence"/>
</dbReference>
<dbReference type="PRINTS" id="PR00039">
    <property type="entry name" value="HTHLYSR"/>
</dbReference>
<dbReference type="PANTHER" id="PTHR30419">
    <property type="entry name" value="HTH-TYPE TRANSCRIPTIONAL REGULATOR YBHD"/>
    <property type="match status" value="1"/>
</dbReference>